<reference evidence="2" key="3">
    <citation type="submission" date="2018-05" db="EMBL/GenBank/DDBJ databases">
        <authorList>
            <person name="Peng X.Y."/>
            <person name="Xu Y.F."/>
            <person name="Luo D."/>
            <person name="Yu J."/>
            <person name="Gu J.Y."/>
        </authorList>
    </citation>
    <scope>NUCLEOTIDE SEQUENCE</scope>
    <source>
        <strain evidence="2">LR10</strain>
    </source>
</reference>
<dbReference type="RefSeq" id="WP_035168442.1">
    <property type="nucleotide sequence ID" value="NZ_CP065541.1"/>
</dbReference>
<proteinExistence type="predicted"/>
<accession>A0A073JNH0</accession>
<comment type="caution">
    <text evidence="1">The sequence shown here is derived from an EMBL/GenBank/DDBJ whole genome shotgun (WGS) entry which is preliminary data.</text>
</comment>
<evidence type="ECO:0000313" key="1">
    <source>
        <dbReference type="EMBL" id="KEK16142.1"/>
    </source>
</evidence>
<organism evidence="1 3">
    <name type="scientific">Limosilactobacillus reuteri</name>
    <name type="common">Lactobacillus reuteri</name>
    <dbReference type="NCBI Taxonomy" id="1598"/>
    <lineage>
        <taxon>Bacteria</taxon>
        <taxon>Bacillati</taxon>
        <taxon>Bacillota</taxon>
        <taxon>Bacilli</taxon>
        <taxon>Lactobacillales</taxon>
        <taxon>Lactobacillaceae</taxon>
        <taxon>Limosilactobacillus</taxon>
    </lineage>
</organism>
<name>A0A073JNH0_LIMRT</name>
<protein>
    <submittedName>
        <fullName evidence="1">Uncharacterized protein</fullName>
    </submittedName>
</protein>
<reference evidence="2 4" key="2">
    <citation type="journal article" date="2018" name="Front. Microbiol.">
        <title>Comparative Genomics of the Herbivore Gut Symbiont Lactobacillus reuteri Reveals Genetic Diversity and Lifestyle Adaptation.</title>
        <authorList>
            <person name="Zhao J."/>
        </authorList>
    </citation>
    <scope>NUCLEOTIDE SEQUENCE [LARGE SCALE GENOMIC DNA]</scope>
    <source>
        <strain evidence="2 4">LR10</strain>
    </source>
</reference>
<gene>
    <name evidence="2" type="ORF">DKZ22_11705</name>
    <name evidence="1" type="ORF">LR3_08790</name>
</gene>
<reference evidence="1 3" key="1">
    <citation type="submission" date="2014-06" db="EMBL/GenBank/DDBJ databases">
        <title>Genetic determinant of reutericyclin biosynthesis of Lactobacillus reuteri.</title>
        <authorList>
            <person name="Lin X."/>
            <person name="Duar R."/>
            <person name="Walter J."/>
            <person name="Gaenzle M."/>
        </authorList>
    </citation>
    <scope>NUCLEOTIDE SEQUENCE [LARGE SCALE GENOMIC DNA]</scope>
    <source>
        <strain evidence="1 3">LTH2584</strain>
    </source>
</reference>
<dbReference type="EMBL" id="QGHT01000105">
    <property type="protein sequence ID" value="PWT39132.1"/>
    <property type="molecule type" value="Genomic_DNA"/>
</dbReference>
<evidence type="ECO:0000313" key="4">
    <source>
        <dbReference type="Proteomes" id="UP000245980"/>
    </source>
</evidence>
<dbReference type="AlphaFoldDB" id="A0A073JNH0"/>
<sequence>MRFLIDTGDGFRERVNEQELIKWGSSLGLGIEMTLSDAIQSLENYGYKVERLEEKEILGE</sequence>
<dbReference type="EMBL" id="JOSX01000010">
    <property type="protein sequence ID" value="KEK16142.1"/>
    <property type="molecule type" value="Genomic_DNA"/>
</dbReference>
<evidence type="ECO:0000313" key="3">
    <source>
        <dbReference type="Proteomes" id="UP000027731"/>
    </source>
</evidence>
<evidence type="ECO:0000313" key="2">
    <source>
        <dbReference type="EMBL" id="PWT39132.1"/>
    </source>
</evidence>
<dbReference type="PATRIC" id="fig|1598.90.peg.557"/>
<dbReference type="Proteomes" id="UP000245980">
    <property type="component" value="Unassembled WGS sequence"/>
</dbReference>
<dbReference type="Proteomes" id="UP000027731">
    <property type="component" value="Unassembled WGS sequence"/>
</dbReference>